<name>A0ABS8YLH1_9BACL</name>
<reference evidence="1 2" key="1">
    <citation type="submission" date="2021-11" db="EMBL/GenBank/DDBJ databases">
        <title>Draft genome sequence of Paenibacillus profundus YoMME, a new Gram-positive bacteria with exoelectrogenic properties.</title>
        <authorList>
            <person name="Hubenova Y."/>
            <person name="Hubenova E."/>
            <person name="Manasiev Y."/>
            <person name="Peykov S."/>
            <person name="Mitov M."/>
        </authorList>
    </citation>
    <scope>NUCLEOTIDE SEQUENCE [LARGE SCALE GENOMIC DNA]</scope>
    <source>
        <strain evidence="1 2">YoMME</strain>
    </source>
</reference>
<evidence type="ECO:0000313" key="1">
    <source>
        <dbReference type="EMBL" id="MCE5172681.1"/>
    </source>
</evidence>
<proteinExistence type="predicted"/>
<dbReference type="EMBL" id="JAJNBZ010000032">
    <property type="protein sequence ID" value="MCE5172681.1"/>
    <property type="molecule type" value="Genomic_DNA"/>
</dbReference>
<dbReference type="Proteomes" id="UP001199916">
    <property type="component" value="Unassembled WGS sequence"/>
</dbReference>
<dbReference type="Gene3D" id="3.40.710.10">
    <property type="entry name" value="DD-peptidase/beta-lactamase superfamily"/>
    <property type="match status" value="1"/>
</dbReference>
<gene>
    <name evidence="1" type="ORF">LQV63_25770</name>
</gene>
<accession>A0ABS8YLH1</accession>
<protein>
    <submittedName>
        <fullName evidence="1">Uncharacterized protein</fullName>
    </submittedName>
</protein>
<sequence length="94" mass="10891">MKAVDFAIDYLFKPLGITSFDWVEDSRGINRGADGLRLTPIDMAKIGLLYLNEETWKSNNLVSADRVKISTQPYFLTYKPIGSYAYHWWVRNDL</sequence>
<comment type="caution">
    <text evidence="1">The sequence shown here is derived from an EMBL/GenBank/DDBJ whole genome shotgun (WGS) entry which is preliminary data.</text>
</comment>
<organism evidence="1 2">
    <name type="scientific">Paenibacillus profundus</name>
    <dbReference type="NCBI Taxonomy" id="1173085"/>
    <lineage>
        <taxon>Bacteria</taxon>
        <taxon>Bacillati</taxon>
        <taxon>Bacillota</taxon>
        <taxon>Bacilli</taxon>
        <taxon>Bacillales</taxon>
        <taxon>Paenibacillaceae</taxon>
        <taxon>Paenibacillus</taxon>
    </lineage>
</organism>
<evidence type="ECO:0000313" key="2">
    <source>
        <dbReference type="Proteomes" id="UP001199916"/>
    </source>
</evidence>
<keyword evidence="2" id="KW-1185">Reference proteome</keyword>
<dbReference type="RefSeq" id="WP_233698760.1">
    <property type="nucleotide sequence ID" value="NZ_JAJNBZ010000032.1"/>
</dbReference>
<dbReference type="InterPro" id="IPR012338">
    <property type="entry name" value="Beta-lactam/transpept-like"/>
</dbReference>
<dbReference type="SUPFAM" id="SSF56601">
    <property type="entry name" value="beta-lactamase/transpeptidase-like"/>
    <property type="match status" value="1"/>
</dbReference>